<gene>
    <name evidence="2" type="ORF">AXL3_32</name>
</gene>
<proteinExistence type="predicted"/>
<dbReference type="EMBL" id="MT536174">
    <property type="protein sequence ID" value="QKW95587.1"/>
    <property type="molecule type" value="Genomic_DNA"/>
</dbReference>
<feature type="compositionally biased region" description="Basic and acidic residues" evidence="1">
    <location>
        <begin position="115"/>
        <end position="139"/>
    </location>
</feature>
<evidence type="ECO:0000313" key="3">
    <source>
        <dbReference type="Proteomes" id="UP000509379"/>
    </source>
</evidence>
<evidence type="ECO:0000256" key="1">
    <source>
        <dbReference type="SAM" id="MobiDB-lite"/>
    </source>
</evidence>
<sequence length="199" mass="22342">MCWDHNRRTCILLERSESCVKYVALDVENGLDVTSADPKDFDRDYKPMVDYPVERAAKLYVEYSRGLGATEQTLRMLGKLTTVTQEDIEMATKKKTARAAAPVKTAKKATTKTAAKADAKPAKATKEKKAPAEKKERAARGPTAAARFQELIMEGKKTDDQIFAVVQKEFGLDDSKRSYVKWYRNYLTKQGKNPPAAKE</sequence>
<dbReference type="Proteomes" id="UP000509379">
    <property type="component" value="Segment"/>
</dbReference>
<accession>A0A7D5BK87</accession>
<reference evidence="2" key="1">
    <citation type="submission" date="2020-05" db="EMBL/GenBank/DDBJ databases">
        <title>Isolation and characterization of the novel bacteriophage AXL3 against Stenotrophomonas maltophilia.</title>
        <authorList>
            <person name="McCutcheon J.G."/>
            <person name="Lin A."/>
            <person name="Dennis J."/>
        </authorList>
    </citation>
    <scope>NUCLEOTIDE SEQUENCE [LARGE SCALE GENOMIC DNA]</scope>
</reference>
<feature type="region of interest" description="Disordered" evidence="1">
    <location>
        <begin position="99"/>
        <end position="143"/>
    </location>
</feature>
<protein>
    <submittedName>
        <fullName evidence="2">Uncharacterized protein</fullName>
    </submittedName>
</protein>
<evidence type="ECO:0000313" key="2">
    <source>
        <dbReference type="EMBL" id="QKW95587.1"/>
    </source>
</evidence>
<name>A0A7D5BK87_9CAUD</name>
<organism evidence="2 3">
    <name type="scientific">Stenotrophomonas phage vB_SmaS-AXL_3</name>
    <dbReference type="NCBI Taxonomy" id="2740427"/>
    <lineage>
        <taxon>Viruses</taxon>
        <taxon>Duplodnaviria</taxon>
        <taxon>Heunggongvirae</taxon>
        <taxon>Uroviricota</taxon>
        <taxon>Caudoviricetes</taxon>
        <taxon>Axeltriavirus</taxon>
        <taxon>Axeltriavirus AXL3</taxon>
    </lineage>
</organism>
<keyword evidence="3" id="KW-1185">Reference proteome</keyword>